<organism evidence="3 4">
    <name type="scientific">Dreissena polymorpha</name>
    <name type="common">Zebra mussel</name>
    <name type="synonym">Mytilus polymorpha</name>
    <dbReference type="NCBI Taxonomy" id="45954"/>
    <lineage>
        <taxon>Eukaryota</taxon>
        <taxon>Metazoa</taxon>
        <taxon>Spiralia</taxon>
        <taxon>Lophotrochozoa</taxon>
        <taxon>Mollusca</taxon>
        <taxon>Bivalvia</taxon>
        <taxon>Autobranchia</taxon>
        <taxon>Heteroconchia</taxon>
        <taxon>Euheterodonta</taxon>
        <taxon>Imparidentia</taxon>
        <taxon>Neoheterodontei</taxon>
        <taxon>Myida</taxon>
        <taxon>Dreissenoidea</taxon>
        <taxon>Dreissenidae</taxon>
        <taxon>Dreissena</taxon>
    </lineage>
</organism>
<feature type="compositionally biased region" description="Basic and acidic residues" evidence="1">
    <location>
        <begin position="1"/>
        <end position="20"/>
    </location>
</feature>
<evidence type="ECO:0000256" key="1">
    <source>
        <dbReference type="SAM" id="MobiDB-lite"/>
    </source>
</evidence>
<feature type="transmembrane region" description="Helical" evidence="2">
    <location>
        <begin position="258"/>
        <end position="280"/>
    </location>
</feature>
<keyword evidence="2" id="KW-1133">Transmembrane helix</keyword>
<evidence type="ECO:0000313" key="4">
    <source>
        <dbReference type="Proteomes" id="UP000828390"/>
    </source>
</evidence>
<reference evidence="3" key="2">
    <citation type="submission" date="2020-11" db="EMBL/GenBank/DDBJ databases">
        <authorList>
            <person name="McCartney M.A."/>
            <person name="Auch B."/>
            <person name="Kono T."/>
            <person name="Mallez S."/>
            <person name="Becker A."/>
            <person name="Gohl D.M."/>
            <person name="Silverstein K.A.T."/>
            <person name="Koren S."/>
            <person name="Bechman K.B."/>
            <person name="Herman A."/>
            <person name="Abrahante J.E."/>
            <person name="Garbe J."/>
        </authorList>
    </citation>
    <scope>NUCLEOTIDE SEQUENCE</scope>
    <source>
        <strain evidence="3">Duluth1</strain>
        <tissue evidence="3">Whole animal</tissue>
    </source>
</reference>
<evidence type="ECO:0000256" key="2">
    <source>
        <dbReference type="SAM" id="Phobius"/>
    </source>
</evidence>
<keyword evidence="2" id="KW-0472">Membrane</keyword>
<comment type="caution">
    <text evidence="3">The sequence shown here is derived from an EMBL/GenBank/DDBJ whole genome shotgun (WGS) entry which is preliminary data.</text>
</comment>
<name>A0A9D4H7U8_DREPO</name>
<reference evidence="3" key="1">
    <citation type="journal article" date="2019" name="bioRxiv">
        <title>The Genome of the Zebra Mussel, Dreissena polymorpha: A Resource for Invasive Species Research.</title>
        <authorList>
            <person name="McCartney M.A."/>
            <person name="Auch B."/>
            <person name="Kono T."/>
            <person name="Mallez S."/>
            <person name="Zhang Y."/>
            <person name="Obille A."/>
            <person name="Becker A."/>
            <person name="Abrahante J.E."/>
            <person name="Garbe J."/>
            <person name="Badalamenti J.P."/>
            <person name="Herman A."/>
            <person name="Mangelson H."/>
            <person name="Liachko I."/>
            <person name="Sullivan S."/>
            <person name="Sone E.D."/>
            <person name="Koren S."/>
            <person name="Silverstein K.A.T."/>
            <person name="Beckman K.B."/>
            <person name="Gohl D.M."/>
        </authorList>
    </citation>
    <scope>NUCLEOTIDE SEQUENCE</scope>
    <source>
        <strain evidence="3">Duluth1</strain>
        <tissue evidence="3">Whole animal</tissue>
    </source>
</reference>
<feature type="compositionally biased region" description="Polar residues" evidence="1">
    <location>
        <begin position="21"/>
        <end position="33"/>
    </location>
</feature>
<protein>
    <submittedName>
        <fullName evidence="3">Uncharacterized protein</fullName>
    </submittedName>
</protein>
<evidence type="ECO:0000313" key="3">
    <source>
        <dbReference type="EMBL" id="KAH3830183.1"/>
    </source>
</evidence>
<dbReference type="AlphaFoldDB" id="A0A9D4H7U8"/>
<dbReference type="Proteomes" id="UP000828390">
    <property type="component" value="Unassembled WGS sequence"/>
</dbReference>
<sequence>MKSEEVKRWLDSIPNDDEKGVNNSDQPDTASENCRSGFVLFSRRQDTNMTDNGEPNSTYTRCKARDAKMISAISAVIQALHIVPKVGHLTLTESMKLFLQEAVTRRCKVKTTSATDSMVDKLETEKGETVIGKTINNCEQKTNKGDQKHQTMDDSGIDQEARVLYKRTRKITFTKTLARGIRKQENRCEKAGTMHPQAPVLKGLVVDNVRNRKPSVVRASRSANIREEFALKQRVEGFRSACSTNISKINYERRRLNLLFIMGLNTVYVLIAFWLCVRYYQCAFTPSNLYHCNTNEHCNNTQLCCSYTPALGKRSAQGRQVPPDWDGMVHYCLPWKGIDAMWCELGQQYSPDTEYYNGLCPCGPGLKCTPTHELDPRYYPRDRFGKCTSV</sequence>
<proteinExistence type="predicted"/>
<gene>
    <name evidence="3" type="ORF">DPMN_103422</name>
</gene>
<keyword evidence="4" id="KW-1185">Reference proteome</keyword>
<dbReference type="EMBL" id="JAIWYP010000004">
    <property type="protein sequence ID" value="KAH3830183.1"/>
    <property type="molecule type" value="Genomic_DNA"/>
</dbReference>
<keyword evidence="2" id="KW-0812">Transmembrane</keyword>
<accession>A0A9D4H7U8</accession>
<feature type="region of interest" description="Disordered" evidence="1">
    <location>
        <begin position="1"/>
        <end position="33"/>
    </location>
</feature>